<dbReference type="Proteomes" id="UP001549036">
    <property type="component" value="Unassembled WGS sequence"/>
</dbReference>
<organism evidence="2 3">
    <name type="scientific">Mesorhizobium shonense</name>
    <dbReference type="NCBI Taxonomy" id="1209948"/>
    <lineage>
        <taxon>Bacteria</taxon>
        <taxon>Pseudomonadati</taxon>
        <taxon>Pseudomonadota</taxon>
        <taxon>Alphaproteobacteria</taxon>
        <taxon>Hyphomicrobiales</taxon>
        <taxon>Phyllobacteriaceae</taxon>
        <taxon>Mesorhizobium</taxon>
    </lineage>
</organism>
<gene>
    <name evidence="2" type="ORF">ABID26_003960</name>
</gene>
<dbReference type="EMBL" id="JBEPLM010000007">
    <property type="protein sequence ID" value="MET3594552.1"/>
    <property type="molecule type" value="Genomic_DNA"/>
</dbReference>
<dbReference type="InterPro" id="IPR054189">
    <property type="entry name" value="DUF6894"/>
</dbReference>
<protein>
    <recommendedName>
        <fullName evidence="1">DUF6894 domain-containing protein</fullName>
    </recommendedName>
</protein>
<keyword evidence="3" id="KW-1185">Reference proteome</keyword>
<accession>A0ABV2HV86</accession>
<evidence type="ECO:0000259" key="1">
    <source>
        <dbReference type="Pfam" id="PF21834"/>
    </source>
</evidence>
<evidence type="ECO:0000313" key="2">
    <source>
        <dbReference type="EMBL" id="MET3594552.1"/>
    </source>
</evidence>
<evidence type="ECO:0000313" key="3">
    <source>
        <dbReference type="Proteomes" id="UP001549036"/>
    </source>
</evidence>
<name>A0ABV2HV86_9HYPH</name>
<feature type="domain" description="DUF6894" evidence="1">
    <location>
        <begin position="3"/>
        <end position="69"/>
    </location>
</feature>
<dbReference type="Pfam" id="PF21834">
    <property type="entry name" value="DUF6894"/>
    <property type="match status" value="1"/>
</dbReference>
<comment type="caution">
    <text evidence="2">The sequence shown here is derived from an EMBL/GenBank/DDBJ whole genome shotgun (WGS) entry which is preliminary data.</text>
</comment>
<proteinExistence type="predicted"/>
<sequence length="84" mass="9093">MPRFYFDLSHSGEVYHDAGGTNLPTPLAAQDRAIEIVRRFVAAPTTRGETRDIVCTVRDIGGHEVMKVTSVSGIPVIIDPGLSN</sequence>
<reference evidence="2 3" key="1">
    <citation type="submission" date="2024-06" db="EMBL/GenBank/DDBJ databases">
        <title>Genomic Encyclopedia of Type Strains, Phase IV (KMG-IV): sequencing the most valuable type-strain genomes for metagenomic binning, comparative biology and taxonomic classification.</title>
        <authorList>
            <person name="Goeker M."/>
        </authorList>
    </citation>
    <scope>NUCLEOTIDE SEQUENCE [LARGE SCALE GENOMIC DNA]</scope>
    <source>
        <strain evidence="2 3">DSM 29846</strain>
    </source>
</reference>